<keyword evidence="3" id="KW-0282">Flagellum</keyword>
<feature type="region of interest" description="Disordered" evidence="1">
    <location>
        <begin position="176"/>
        <end position="211"/>
    </location>
</feature>
<feature type="compositionally biased region" description="Low complexity" evidence="1">
    <location>
        <begin position="101"/>
        <end position="131"/>
    </location>
</feature>
<organism evidence="3 4">
    <name type="scientific">Micromonospora inaquosa</name>
    <dbReference type="NCBI Taxonomy" id="2203716"/>
    <lineage>
        <taxon>Bacteria</taxon>
        <taxon>Bacillati</taxon>
        <taxon>Actinomycetota</taxon>
        <taxon>Actinomycetes</taxon>
        <taxon>Micromonosporales</taxon>
        <taxon>Micromonosporaceae</taxon>
        <taxon>Micromonospora</taxon>
    </lineage>
</organism>
<keyword evidence="2" id="KW-1133">Transmembrane helix</keyword>
<name>A0A3N9W0S5_9ACTN</name>
<comment type="caution">
    <text evidence="3">The sequence shown here is derived from an EMBL/GenBank/DDBJ whole genome shotgun (WGS) entry which is preliminary data.</text>
</comment>
<dbReference type="EMBL" id="QGSZ01000387">
    <property type="protein sequence ID" value="RQW94281.1"/>
    <property type="molecule type" value="Genomic_DNA"/>
</dbReference>
<dbReference type="AlphaFoldDB" id="A0A3N9W0S5"/>
<keyword evidence="2" id="KW-0472">Membrane</keyword>
<accession>A0A3N9W0S5</accession>
<feature type="compositionally biased region" description="Pro residues" evidence="1">
    <location>
        <begin position="41"/>
        <end position="59"/>
    </location>
</feature>
<dbReference type="OrthoDB" id="3373390at2"/>
<evidence type="ECO:0000313" key="4">
    <source>
        <dbReference type="Proteomes" id="UP000282312"/>
    </source>
</evidence>
<sequence>MTNYGQPGGGHPGPWRGQRPDETPGHPTQQPYPPASESYPPAVPSYPPAPQGRPGPYGDPPTAGYGGGTGTPYGAAPGAPYGGSYQPTPTYGGQPPYQPADQYGGQPSYQPGDPYGGQPPYQPADQYGGQPSYQPGDAYGEDPAPGRRGRGPLIAVLAVVLLVAIAGAFWFRSGRSDPAPAAAPSSSAVADEPSADVVEPAPSAAAPESSADPRFAKVGQCVRNEGAAGGKPKLLISGCTAKSYEVLSRIDGPTSGERDAETKCDKVKGYTNWYFFDSELDTLDFVLCLKQR</sequence>
<feature type="compositionally biased region" description="Gly residues" evidence="1">
    <location>
        <begin position="1"/>
        <end position="12"/>
    </location>
</feature>
<keyword evidence="3" id="KW-0969">Cilium</keyword>
<feature type="transmembrane region" description="Helical" evidence="2">
    <location>
        <begin position="153"/>
        <end position="171"/>
    </location>
</feature>
<proteinExistence type="predicted"/>
<evidence type="ECO:0000256" key="2">
    <source>
        <dbReference type="SAM" id="Phobius"/>
    </source>
</evidence>
<evidence type="ECO:0000256" key="1">
    <source>
        <dbReference type="SAM" id="MobiDB-lite"/>
    </source>
</evidence>
<keyword evidence="3" id="KW-0966">Cell projection</keyword>
<keyword evidence="4" id="KW-1185">Reference proteome</keyword>
<evidence type="ECO:0000313" key="3">
    <source>
        <dbReference type="EMBL" id="RQW94281.1"/>
    </source>
</evidence>
<protein>
    <submittedName>
        <fullName evidence="3">Flagellar basal body protein FliL</fullName>
    </submittedName>
</protein>
<reference evidence="3 4" key="1">
    <citation type="submission" date="2018-05" db="EMBL/GenBank/DDBJ databases">
        <title>Micromonospora from Atacama Desert.</title>
        <authorList>
            <person name="Carro L."/>
            <person name="Goodfellow M."/>
            <person name="Klenk H.-P."/>
        </authorList>
    </citation>
    <scope>NUCLEOTIDE SEQUENCE [LARGE SCALE GENOMIC DNA]</scope>
    <source>
        <strain evidence="3 4">LB39</strain>
    </source>
</reference>
<dbReference type="Proteomes" id="UP000282312">
    <property type="component" value="Unassembled WGS sequence"/>
</dbReference>
<keyword evidence="2" id="KW-0812">Transmembrane</keyword>
<feature type="compositionally biased region" description="Low complexity" evidence="1">
    <location>
        <begin position="72"/>
        <end position="83"/>
    </location>
</feature>
<feature type="region of interest" description="Disordered" evidence="1">
    <location>
        <begin position="1"/>
        <end position="146"/>
    </location>
</feature>
<gene>
    <name evidence="3" type="ORF">DLJ59_34655</name>
</gene>